<dbReference type="InterPro" id="IPR041442">
    <property type="entry name" value="PIH1D1/2/3_CS-like"/>
</dbReference>
<evidence type="ECO:0000313" key="7">
    <source>
        <dbReference type="EMBL" id="KNC27821.1"/>
    </source>
</evidence>
<dbReference type="InterPro" id="IPR012981">
    <property type="entry name" value="PIH1_N"/>
</dbReference>
<proteinExistence type="inferred from homology"/>
<feature type="region of interest" description="Disordered" evidence="4">
    <location>
        <begin position="985"/>
        <end position="1010"/>
    </location>
</feature>
<reference evidence="7 8" key="1">
    <citation type="journal article" date="2015" name="Nat. Commun.">
        <title>Lucilia cuprina genome unlocks parasitic fly biology to underpin future interventions.</title>
        <authorList>
            <person name="Anstead C.A."/>
            <person name="Korhonen P.K."/>
            <person name="Young N.D."/>
            <person name="Hall R.S."/>
            <person name="Jex A.R."/>
            <person name="Murali S.C."/>
            <person name="Hughes D.S."/>
            <person name="Lee S.F."/>
            <person name="Perry T."/>
            <person name="Stroehlein A.J."/>
            <person name="Ansell B.R."/>
            <person name="Breugelmans B."/>
            <person name="Hofmann A."/>
            <person name="Qu J."/>
            <person name="Dugan S."/>
            <person name="Lee S.L."/>
            <person name="Chao H."/>
            <person name="Dinh H."/>
            <person name="Han Y."/>
            <person name="Doddapaneni H.V."/>
            <person name="Worley K.C."/>
            <person name="Muzny D.M."/>
            <person name="Ioannidis P."/>
            <person name="Waterhouse R.M."/>
            <person name="Zdobnov E.M."/>
            <person name="James P.J."/>
            <person name="Bagnall N.H."/>
            <person name="Kotze A.C."/>
            <person name="Gibbs R.A."/>
            <person name="Richards S."/>
            <person name="Batterham P."/>
            <person name="Gasser R.B."/>
        </authorList>
    </citation>
    <scope>NUCLEOTIDE SEQUENCE [LARGE SCALE GENOMIC DNA]</scope>
    <source>
        <strain evidence="7 8">LS</strain>
        <tissue evidence="7">Full body</tissue>
    </source>
</reference>
<dbReference type="InterPro" id="IPR050734">
    <property type="entry name" value="PIH1/Kintoun_subfamily"/>
</dbReference>
<dbReference type="GO" id="GO:0005737">
    <property type="term" value="C:cytoplasm"/>
    <property type="evidence" value="ECO:0007669"/>
    <property type="project" value="TreeGrafter"/>
</dbReference>
<dbReference type="STRING" id="7375.A0A0L0C6E3"/>
<feature type="compositionally biased region" description="Basic and acidic residues" evidence="4">
    <location>
        <begin position="803"/>
        <end position="816"/>
    </location>
</feature>
<evidence type="ECO:0000259" key="5">
    <source>
        <dbReference type="Pfam" id="PF08190"/>
    </source>
</evidence>
<protein>
    <recommendedName>
        <fullName evidence="2">PIH1 domain-containing protein 1</fullName>
    </recommendedName>
</protein>
<feature type="region of interest" description="Disordered" evidence="4">
    <location>
        <begin position="838"/>
        <end position="946"/>
    </location>
</feature>
<dbReference type="GO" id="GO:0097255">
    <property type="term" value="C:R2TP complex"/>
    <property type="evidence" value="ECO:0007669"/>
    <property type="project" value="TreeGrafter"/>
</dbReference>
<organism evidence="7 8">
    <name type="scientific">Lucilia cuprina</name>
    <name type="common">Green bottle fly</name>
    <name type="synonym">Australian sheep blowfly</name>
    <dbReference type="NCBI Taxonomy" id="7375"/>
    <lineage>
        <taxon>Eukaryota</taxon>
        <taxon>Metazoa</taxon>
        <taxon>Ecdysozoa</taxon>
        <taxon>Arthropoda</taxon>
        <taxon>Hexapoda</taxon>
        <taxon>Insecta</taxon>
        <taxon>Pterygota</taxon>
        <taxon>Neoptera</taxon>
        <taxon>Endopterygota</taxon>
        <taxon>Diptera</taxon>
        <taxon>Brachycera</taxon>
        <taxon>Muscomorpha</taxon>
        <taxon>Oestroidea</taxon>
        <taxon>Calliphoridae</taxon>
        <taxon>Luciliinae</taxon>
        <taxon>Lucilia</taxon>
    </lineage>
</organism>
<dbReference type="PANTHER" id="PTHR22997:SF0">
    <property type="entry name" value="PIH1 DOMAIN-CONTAINING PROTEIN 1"/>
    <property type="match status" value="1"/>
</dbReference>
<dbReference type="EMBL" id="JRES01000841">
    <property type="protein sequence ID" value="KNC27821.1"/>
    <property type="molecule type" value="Genomic_DNA"/>
</dbReference>
<dbReference type="GO" id="GO:0000492">
    <property type="term" value="P:box C/D snoRNP assembly"/>
    <property type="evidence" value="ECO:0007669"/>
    <property type="project" value="TreeGrafter"/>
</dbReference>
<evidence type="ECO:0000256" key="4">
    <source>
        <dbReference type="SAM" id="MobiDB-lite"/>
    </source>
</evidence>
<gene>
    <name evidence="7" type="ORF">FF38_12495</name>
</gene>
<name>A0A0L0C6E3_LUCCU</name>
<feature type="domain" description="PIH1 N-terminal" evidence="5">
    <location>
        <begin position="1265"/>
        <end position="1404"/>
    </location>
</feature>
<evidence type="ECO:0000259" key="6">
    <source>
        <dbReference type="Pfam" id="PF18201"/>
    </source>
</evidence>
<dbReference type="Proteomes" id="UP000037069">
    <property type="component" value="Unassembled WGS sequence"/>
</dbReference>
<feature type="compositionally biased region" description="Basic and acidic residues" evidence="4">
    <location>
        <begin position="838"/>
        <end position="853"/>
    </location>
</feature>
<keyword evidence="8" id="KW-1185">Reference proteome</keyword>
<evidence type="ECO:0000256" key="2">
    <source>
        <dbReference type="ARBA" id="ARBA00040540"/>
    </source>
</evidence>
<feature type="compositionally biased region" description="Basic and acidic residues" evidence="4">
    <location>
        <begin position="624"/>
        <end position="633"/>
    </location>
</feature>
<dbReference type="PANTHER" id="PTHR22997">
    <property type="entry name" value="PIH1 DOMAIN-CONTAINING PROTEIN 1"/>
    <property type="match status" value="1"/>
</dbReference>
<comment type="caution">
    <text evidence="7">The sequence shown here is derived from an EMBL/GenBank/DDBJ whole genome shotgun (WGS) entry which is preliminary data.</text>
</comment>
<accession>A0A0L0C6E3</accession>
<dbReference type="Pfam" id="PF18201">
    <property type="entry name" value="PIH1_CS"/>
    <property type="match status" value="1"/>
</dbReference>
<evidence type="ECO:0000256" key="3">
    <source>
        <dbReference type="ARBA" id="ARBA00046233"/>
    </source>
</evidence>
<evidence type="ECO:0000256" key="1">
    <source>
        <dbReference type="ARBA" id="ARBA00008511"/>
    </source>
</evidence>
<dbReference type="OrthoDB" id="5135119at2759"/>
<feature type="region of interest" description="Disordered" evidence="4">
    <location>
        <begin position="33"/>
        <end position="52"/>
    </location>
</feature>
<feature type="compositionally biased region" description="Basic and acidic residues" evidence="4">
    <location>
        <begin position="997"/>
        <end position="1006"/>
    </location>
</feature>
<dbReference type="GO" id="GO:1990904">
    <property type="term" value="C:ribonucleoprotein complex"/>
    <property type="evidence" value="ECO:0007669"/>
    <property type="project" value="TreeGrafter"/>
</dbReference>
<feature type="domain" description="PIH1D1/2/3 CS-like" evidence="6">
    <location>
        <begin position="1482"/>
        <end position="1558"/>
    </location>
</feature>
<comment type="function">
    <text evidence="3">Involved in the assembly of C/D box small nucleolar ribonucleoprotein (snoRNP) particles. Recruits the SWI/SNF complex to the core promoter of rRNA genes and enhances pre-rRNA transcription. Mediates interaction of TELO2 with the R2TP complex which is necessary for the stability of MTOR and SMG1. Positively regulates the assembly and activity of the mTORC1 complex.</text>
</comment>
<feature type="region of interest" description="Disordered" evidence="4">
    <location>
        <begin position="800"/>
        <end position="819"/>
    </location>
</feature>
<feature type="compositionally biased region" description="Basic and acidic residues" evidence="4">
    <location>
        <begin position="914"/>
        <end position="940"/>
    </location>
</feature>
<dbReference type="Pfam" id="PF08190">
    <property type="entry name" value="PIH1"/>
    <property type="match status" value="1"/>
</dbReference>
<evidence type="ECO:0000313" key="8">
    <source>
        <dbReference type="Proteomes" id="UP000037069"/>
    </source>
</evidence>
<comment type="similarity">
    <text evidence="1">Belongs to the PIH1 family.</text>
</comment>
<dbReference type="GO" id="GO:0006364">
    <property type="term" value="P:rRNA processing"/>
    <property type="evidence" value="ECO:0007669"/>
    <property type="project" value="TreeGrafter"/>
</dbReference>
<feature type="compositionally biased region" description="Basic and acidic residues" evidence="4">
    <location>
        <begin position="650"/>
        <end position="660"/>
    </location>
</feature>
<feature type="region of interest" description="Disordered" evidence="4">
    <location>
        <begin position="624"/>
        <end position="676"/>
    </location>
</feature>
<sequence>MSSRRNYLDADNSIMERNLRFVRNDLEENLNQYFGGSGSRSSNSTTVTAPPRDYNVVQPKPEIDDIYISEECLKSQEFITDIPTLNCDDMNLKQFLKSINMENIFGILKDANITYRSLPYLDKDDLKEALPQLGLRAEFREKLFAWKKEQPLNDDEISSAPSRVQTWLNQNEASSSFNNCNTTLKKDLKSLLSESTKGRAVIEYAAKYQKFNSQQRDDIINIIVEDAITNQKALFTNEFTQLTAEICRLFPFENNMKEYYYIPRSQKNNAGGKLYTKYKNKSAKKKRKLMVTTESSSPNTETVEFDDSISIALKISLSKETLDWKDVCNKWKQTYDMRQKEIKTLTSDEFLKSWSKLSHCRVPELINIDFDIMHPGKGNLLFEKWQLFKQQILPHYHSSIHNEFSKQLLASITPYTSTDSQDYIYTILLNAVLPSAARFKNQNGKCVKRVTIADSQESLVLRLTSINDYKQQIDAVISKYYAADLTIQPFIIVEGTEHACLLHQMYGKKLCFIADTTNFTTEISSHSMSNFCTLYHAGGSHALKTASSGLEKRREFLLQLGLARHEAYELAKNSNFDVNDYQVKCQKWINNGVQLIEVNNRILSEIRSGKSWIEPVSHKDTSYFEKQDDDRVYKQHYRSRSRSPPSYKVQRNDHREERYQQSRSRSPNRNVNAMYGRMTEQRFLSEDEVRRREIVNESPPRSNRREEYKRRSEEYFSQDNFRMRHRSRSYSPLINDDHGIEEHHLSRSRSSIRNYDERSSNEYQIRREHIIDLTKDRMRKLSRSPLRCDSREERYLTSRSHYPNRDFDSMQERESENIFSDRNNFRNDVRRVAIREHSRSYSPSEYDRKEHNFHLSRSRSPARDYDNRNAKRSRSRPRPYSPICNDRNQEFYYSSKSRSPNRRINQDFYSQDNNFKEGLRRDAKHLDNLRETKDSKRPQREIPSLLTLDVFGNQTSGSQNRSQNHNIPSLLSLPIPDLIDLQQPSTSAKANHIKQKSKFDNREKPQPMKNKPTAYVQTTGQNLGLKQHIAEVPIIESGLKKPSPGKLKFNPQDYWSQWWQSYKYIEYSIPKINPNDSEVKECLKFLFKPPTNKFRHSKNSLLNKGVRTIMKTVDINETNYYVRDIYKLFKFKKHLEDPNFQNYLTPQELNCIAPALRQFQIKSTMAYLYQALICRWHISLDIMKKVQAGEPILSNYARNLLNDKCFNYLVMEAIRELKKMCQQDWPQFGEFYKNIKAKKINIYSMGLGPGMGVNNANPINKYNNEDGFCIKSFKVNTNEKYFINVCQAEEIPSPEDISETELTAILNSEEPSSFRIPMSISEPRTTKDKSNNPVDAVDIAINPKFFIKIEKSLLFRDFFLALIAEALNDKYNVQIKVDKAIILNNRKFIGTLVSHRVRNNDVKTVLSSYKNPSKEDVEKLKSLEESAAKGPKPLVQEIDVNELKALKQKTEQVKQQQTTDSIRIKKEISQAASTLPDYKLRARIKNETVEEVQAEFYLPKCISSHELTLDIGEDRILLESMKHGYLFDKFVNYRLNQEKARAIFDKTNKMLQIRIPVLTA</sequence>